<dbReference type="SMART" id="SM00104">
    <property type="entry name" value="ANATO"/>
    <property type="match status" value="1"/>
</dbReference>
<dbReference type="Pfam" id="PF01759">
    <property type="entry name" value="NTR"/>
    <property type="match status" value="1"/>
</dbReference>
<dbReference type="SUPFAM" id="SSF49410">
    <property type="entry name" value="Alpha-macroglobulin receptor domain"/>
    <property type="match status" value="1"/>
</dbReference>
<dbReference type="SMART" id="SM01361">
    <property type="entry name" value="A2M_recep"/>
    <property type="match status" value="1"/>
</dbReference>
<reference evidence="7" key="2">
    <citation type="submission" date="2025-09" db="UniProtKB">
        <authorList>
            <consortium name="Ensembl"/>
        </authorList>
    </citation>
    <scope>IDENTIFICATION</scope>
</reference>
<reference evidence="7" key="1">
    <citation type="submission" date="2025-08" db="UniProtKB">
        <authorList>
            <consortium name="Ensembl"/>
        </authorList>
    </citation>
    <scope>IDENTIFICATION</scope>
</reference>
<keyword evidence="2" id="KW-0964">Secreted</keyword>
<dbReference type="GO" id="GO:0006956">
    <property type="term" value="P:complement activation"/>
    <property type="evidence" value="ECO:0007669"/>
    <property type="project" value="InterPro"/>
</dbReference>
<dbReference type="SUPFAM" id="SSF50242">
    <property type="entry name" value="TIMP-like"/>
    <property type="match status" value="1"/>
</dbReference>
<dbReference type="Gene3D" id="2.40.50.120">
    <property type="match status" value="1"/>
</dbReference>
<dbReference type="InterPro" id="IPR036595">
    <property type="entry name" value="A-macroglobulin_rcpt-bd_sf"/>
</dbReference>
<dbReference type="SMART" id="SM00643">
    <property type="entry name" value="C345C"/>
    <property type="match status" value="1"/>
</dbReference>
<evidence type="ECO:0000256" key="3">
    <source>
        <dbReference type="ARBA" id="ARBA00022729"/>
    </source>
</evidence>
<dbReference type="InterPro" id="IPR047565">
    <property type="entry name" value="Alpha-macroglob_thiol-ester_cl"/>
</dbReference>
<dbReference type="InterPro" id="IPR011625">
    <property type="entry name" value="A2M_N_BRD"/>
</dbReference>
<dbReference type="Gene3D" id="2.60.40.1940">
    <property type="match status" value="1"/>
</dbReference>
<dbReference type="FunFam" id="2.60.40.10:FF:000155">
    <property type="entry name" value="complement C3 isoform X1"/>
    <property type="match status" value="1"/>
</dbReference>
<accession>A0A8C8VNM0</accession>
<dbReference type="PROSITE" id="PS50189">
    <property type="entry name" value="NTR"/>
    <property type="match status" value="1"/>
</dbReference>
<dbReference type="Pfam" id="PF21406">
    <property type="entry name" value="C3_CUB1"/>
    <property type="match status" value="1"/>
</dbReference>
<keyword evidence="4" id="KW-1015">Disulfide bond</keyword>
<keyword evidence="3" id="KW-0732">Signal</keyword>
<dbReference type="InterPro" id="IPR011626">
    <property type="entry name" value="Alpha-macroglobulin_TED"/>
</dbReference>
<dbReference type="SMART" id="SM01419">
    <property type="entry name" value="Thiol-ester_cl"/>
    <property type="match status" value="1"/>
</dbReference>
<dbReference type="FunFam" id="2.40.50.120:FF:000013">
    <property type="entry name" value="Complement C3"/>
    <property type="match status" value="1"/>
</dbReference>
<dbReference type="InterPro" id="IPR008930">
    <property type="entry name" value="Terpenoid_cyclase/PrenylTrfase"/>
</dbReference>
<name>A0A8C8VNM0_9SAUR</name>
<dbReference type="InterPro" id="IPR018081">
    <property type="entry name" value="Anaphylatoxin_comp_syst"/>
</dbReference>
<dbReference type="InterPro" id="IPR013783">
    <property type="entry name" value="Ig-like_fold"/>
</dbReference>
<proteinExistence type="predicted"/>
<dbReference type="Gene3D" id="2.60.120.1540">
    <property type="match status" value="2"/>
</dbReference>
<evidence type="ECO:0000259" key="5">
    <source>
        <dbReference type="PROSITE" id="PS01178"/>
    </source>
</evidence>
<dbReference type="InterPro" id="IPR018933">
    <property type="entry name" value="Netrin_module_non-TIMP"/>
</dbReference>
<dbReference type="InterPro" id="IPR001840">
    <property type="entry name" value="Anaphylatoxn_comp_syst_dom"/>
</dbReference>
<dbReference type="Pfam" id="PF21308">
    <property type="entry name" value="C3_CUB2"/>
    <property type="match status" value="1"/>
</dbReference>
<dbReference type="InterPro" id="IPR000020">
    <property type="entry name" value="Anaphylatoxin/fibulin"/>
</dbReference>
<dbReference type="SUPFAM" id="SSF47686">
    <property type="entry name" value="Anaphylotoxins (complement system)"/>
    <property type="match status" value="1"/>
</dbReference>
<dbReference type="Gene3D" id="2.60.40.690">
    <property type="entry name" value="Alpha-macroglobulin, receptor-binding domain"/>
    <property type="match status" value="1"/>
</dbReference>
<evidence type="ECO:0000259" key="6">
    <source>
        <dbReference type="PROSITE" id="PS50189"/>
    </source>
</evidence>
<dbReference type="Pfam" id="PF07678">
    <property type="entry name" value="TED_complement"/>
    <property type="match status" value="2"/>
</dbReference>
<dbReference type="Pfam" id="PF17791">
    <property type="entry name" value="MG3"/>
    <property type="match status" value="1"/>
</dbReference>
<dbReference type="InterPro" id="IPR001134">
    <property type="entry name" value="Netrin_domain"/>
</dbReference>
<dbReference type="InterPro" id="IPR009048">
    <property type="entry name" value="A-macroglobulin_rcpt-bd"/>
</dbReference>
<dbReference type="Gene3D" id="2.60.40.10">
    <property type="entry name" value="Immunoglobulins"/>
    <property type="match status" value="2"/>
</dbReference>
<dbReference type="PRINTS" id="PR00004">
    <property type="entry name" value="ANAPHYLATOXN"/>
</dbReference>
<dbReference type="GO" id="GO:0004866">
    <property type="term" value="F:endopeptidase inhibitor activity"/>
    <property type="evidence" value="ECO:0007669"/>
    <property type="project" value="InterPro"/>
</dbReference>
<dbReference type="Pfam" id="PF07677">
    <property type="entry name" value="A2M_recep"/>
    <property type="match status" value="1"/>
</dbReference>
<dbReference type="InterPro" id="IPR001599">
    <property type="entry name" value="Macroglobln_a2"/>
</dbReference>
<dbReference type="Gene3D" id="6.20.50.160">
    <property type="match status" value="1"/>
</dbReference>
<dbReference type="Pfam" id="PF17790">
    <property type="entry name" value="MG1"/>
    <property type="match status" value="1"/>
</dbReference>
<comment type="subcellular location">
    <subcellularLocation>
        <location evidence="1">Secreted</location>
    </subcellularLocation>
</comment>
<dbReference type="SMART" id="SM01359">
    <property type="entry name" value="A2M_N_2"/>
    <property type="match status" value="1"/>
</dbReference>
<dbReference type="CDD" id="cd00017">
    <property type="entry name" value="ANATO"/>
    <property type="match status" value="1"/>
</dbReference>
<evidence type="ECO:0000256" key="1">
    <source>
        <dbReference type="ARBA" id="ARBA00004613"/>
    </source>
</evidence>
<dbReference type="InterPro" id="IPR041425">
    <property type="entry name" value="C3/4/5_MG1"/>
</dbReference>
<keyword evidence="8" id="KW-1185">Reference proteome</keyword>
<feature type="domain" description="NTR" evidence="6">
    <location>
        <begin position="1336"/>
        <end position="1478"/>
    </location>
</feature>
<organism evidence="7 8">
    <name type="scientific">Pelusios castaneus</name>
    <name type="common">West African mud turtle</name>
    <dbReference type="NCBI Taxonomy" id="367368"/>
    <lineage>
        <taxon>Eukaryota</taxon>
        <taxon>Metazoa</taxon>
        <taxon>Chordata</taxon>
        <taxon>Craniata</taxon>
        <taxon>Vertebrata</taxon>
        <taxon>Euteleostomi</taxon>
        <taxon>Archelosauria</taxon>
        <taxon>Testudinata</taxon>
        <taxon>Testudines</taxon>
        <taxon>Pleurodira</taxon>
        <taxon>Pelomedusidae</taxon>
        <taxon>Pelusios</taxon>
    </lineage>
</organism>
<dbReference type="InterPro" id="IPR008993">
    <property type="entry name" value="TIMP-like_OB-fold"/>
</dbReference>
<dbReference type="PANTHER" id="PTHR11412:SF81">
    <property type="entry name" value="COMPLEMENT C3"/>
    <property type="match status" value="1"/>
</dbReference>
<dbReference type="InterPro" id="IPR041555">
    <property type="entry name" value="MG3"/>
</dbReference>
<dbReference type="Gene3D" id="1.50.10.20">
    <property type="match status" value="2"/>
</dbReference>
<dbReference type="PROSITE" id="PS01177">
    <property type="entry name" value="ANAPHYLATOXIN_1"/>
    <property type="match status" value="1"/>
</dbReference>
<evidence type="ECO:0000313" key="7">
    <source>
        <dbReference type="Ensembl" id="ENSPCEP00000021283.1"/>
    </source>
</evidence>
<dbReference type="PANTHER" id="PTHR11412">
    <property type="entry name" value="MACROGLOBULIN / COMPLEMENT"/>
    <property type="match status" value="1"/>
</dbReference>
<dbReference type="PROSITE" id="PS01178">
    <property type="entry name" value="ANAPHYLATOXIN_2"/>
    <property type="match status" value="1"/>
</dbReference>
<dbReference type="Gene3D" id="2.60.40.1930">
    <property type="match status" value="3"/>
</dbReference>
<dbReference type="Pfam" id="PF07703">
    <property type="entry name" value="A2M_BRD"/>
    <property type="match status" value="1"/>
</dbReference>
<dbReference type="Pfam" id="PF00207">
    <property type="entry name" value="A2M"/>
    <property type="match status" value="1"/>
</dbReference>
<dbReference type="Pfam" id="PF17789">
    <property type="entry name" value="MG4"/>
    <property type="match status" value="1"/>
</dbReference>
<dbReference type="InterPro" id="IPR049466">
    <property type="entry name" value="C3_CUB1"/>
</dbReference>
<dbReference type="GO" id="GO:0006954">
    <property type="term" value="P:inflammatory response"/>
    <property type="evidence" value="ECO:0007669"/>
    <property type="project" value="InterPro"/>
</dbReference>
<dbReference type="SUPFAM" id="SSF48239">
    <property type="entry name" value="Terpenoid cyclases/Protein prenyltransferases"/>
    <property type="match status" value="1"/>
</dbReference>
<dbReference type="InterPro" id="IPR048848">
    <property type="entry name" value="C3_CUB2"/>
</dbReference>
<dbReference type="Pfam" id="PF01821">
    <property type="entry name" value="ANATO"/>
    <property type="match status" value="1"/>
</dbReference>
<dbReference type="GO" id="GO:0005615">
    <property type="term" value="C:extracellular space"/>
    <property type="evidence" value="ECO:0007669"/>
    <property type="project" value="InterPro"/>
</dbReference>
<protein>
    <submittedName>
        <fullName evidence="7">Uncharacterized protein</fullName>
    </submittedName>
</protein>
<evidence type="ECO:0000256" key="4">
    <source>
        <dbReference type="ARBA" id="ARBA00023157"/>
    </source>
</evidence>
<dbReference type="Proteomes" id="UP000694393">
    <property type="component" value="Unplaced"/>
</dbReference>
<dbReference type="InterPro" id="IPR050473">
    <property type="entry name" value="A2M/Complement_sys"/>
</dbReference>
<evidence type="ECO:0000313" key="8">
    <source>
        <dbReference type="Proteomes" id="UP000694393"/>
    </source>
</evidence>
<dbReference type="InterPro" id="IPR040839">
    <property type="entry name" value="MG4"/>
</dbReference>
<evidence type="ECO:0000256" key="2">
    <source>
        <dbReference type="ARBA" id="ARBA00022525"/>
    </source>
</evidence>
<dbReference type="Gene3D" id="1.20.91.20">
    <property type="entry name" value="Anaphylotoxins (complement system)"/>
    <property type="match status" value="1"/>
</dbReference>
<dbReference type="Ensembl" id="ENSPCET00000022017.1">
    <property type="protein sequence ID" value="ENSPCEP00000021283.1"/>
    <property type="gene ID" value="ENSPCEG00000010276.1"/>
</dbReference>
<feature type="domain" description="Anaphylatoxin-like" evidence="5">
    <location>
        <begin position="630"/>
        <end position="665"/>
    </location>
</feature>
<sequence length="1482" mass="168154">SQNSQGDRRVSLLYTLISPNVLRVENEEKIVVEAHGLTTSTQVTIAILDFPLRRQNLSQAIASLTPENGMMGTAVVKVPANTMMVDSKQNQYVIVQARFPQQTLEQVVLVHFHSGYLFIQTDKMIYRPLSTVLFRVFCVDHKLEPVNKKIIYQFEVSHFAVSFSGTWKIMAWYEDSPQLNFSAQFDVKEYVLPSFEVTLEPSDKFVYIDENKDLKVSIDARWPYGVFVEWIKAPQLCNGSIIDGAGEAVLTRAMLKARFQNLNELLGHSIYVTVTVLTDSGTKVEEVENIKIVTSPPYQIHFTNTPKYFKPGTPFELMISVSNPDGTPAVHVPLKVEADHLQDSTLIQTLEDGMAKLNVKTAVDREQLHIYVRTAFKNQPENRQVFKSMVAEAYQTQEGSKNYLHLLVSATEVQSRDNLLVSFNVKTNRPADLNQIPYITYLILNKGMIIRAGRQAKGVGQTLVTLSLPITPDLMPSFRIVGYYHMRQREIVADSVWIDVKGSCMGRLVIRDATEVDNRIHRPGSPMRIKIEGDRRASIALVAMDKGVNFLTKKHTITQTQIWEAVENNDLGCTPGGGKDNLGVFADAGLALVTNVKISTPTRTDPKCPKPAVFRRRSTQLSKANKGRRCCEDGMYENPMGHSCEKRAQYIQKGEECKRRFLSCCNYIKMVREKQQGLPLETSSDPDDDFSSNEDIISRSLFPETWLWQIELPYSVVRNESVEIQAILHNYQNQDIKVQFVLMHNTAFCSPSSSKANYQQIISMKARSSKAIPLVIVPLELGFHNIEIKASQLHSFVGDVVKKKLNVVLRLSHCASPTPFSDGVQEVKVKAADLDDMVPNTESLTGILFQGRPVVRLTEEPIKGANLNHLIMKPFGNGEFNIMKMSTAVVITHYLDVTEQWEGIGVDGWVDALSTIMQGYTQQLAFKKPDHSYAATINRPSSTWLTAFIAKVFAMATTQVHLEHRELCGAVRWLVLEKQRSDGAFKEDTPVIHSEMGGYQGAEPDVSLTAFVLIAILESKVICEDHPRLRVGYHCSLLAVFGGIDQKMVFFMQICSEWSLGMMPLVLFLFRCLDGNRWEEQGPSTFSIEGTSYALLALLRLKRFDLAGPVVRWLTQQTYSAGDSIATTMMFQALAQYHRDALIHEDVTLEVSFLLPRHSKMRKHRFHHRDMHLTRITESKFNENFTIRAEGNGQVTLTVVTVYNARLEEDKAQCKTDKSIANHHLCREFWFKKKSLTTVPFSPTRYLHVTDSNMAVLNVSMPTGFLPDTEDLTRLSQGADRYISRYEMNKALLDEGYLIIYLDKVSHGEADCLRFKAHQFFEVGLIKPLKVTVYEYQTLGNRSMLKVQHPFNWCIFINLLAYKTRLIKTEESSSYDNYMMEILEVLKAGTDENPEGKTRVFISLSKCREILKLELNSYYLIWGLSSDLSVVRANISYVISKDTWIEKWPSENKCQEVAFKNLCIEYEEFSQAMMLFGCPQST</sequence>